<keyword evidence="7" id="KW-1185">Reference proteome</keyword>
<comment type="similarity">
    <text evidence="1 4">Belongs to the glycosyl hydrolase 1 family.</text>
</comment>
<accession>A0A482V679</accession>
<dbReference type="Gene3D" id="3.20.20.80">
    <property type="entry name" value="Glycosidases"/>
    <property type="match status" value="1"/>
</dbReference>
<comment type="caution">
    <text evidence="6">The sequence shown here is derived from an EMBL/GenBank/DDBJ whole genome shotgun (WGS) entry which is preliminary data.</text>
</comment>
<evidence type="ECO:0000313" key="6">
    <source>
        <dbReference type="EMBL" id="RZB38651.1"/>
    </source>
</evidence>
<dbReference type="PANTHER" id="PTHR10353:SF36">
    <property type="entry name" value="LP05116P"/>
    <property type="match status" value="1"/>
</dbReference>
<organism evidence="6 7">
    <name type="scientific">Asbolus verrucosus</name>
    <name type="common">Desert ironclad beetle</name>
    <dbReference type="NCBI Taxonomy" id="1661398"/>
    <lineage>
        <taxon>Eukaryota</taxon>
        <taxon>Metazoa</taxon>
        <taxon>Ecdysozoa</taxon>
        <taxon>Arthropoda</taxon>
        <taxon>Hexapoda</taxon>
        <taxon>Insecta</taxon>
        <taxon>Pterygota</taxon>
        <taxon>Neoptera</taxon>
        <taxon>Endopterygota</taxon>
        <taxon>Coleoptera</taxon>
        <taxon>Polyphaga</taxon>
        <taxon>Cucujiformia</taxon>
        <taxon>Tenebrionidae</taxon>
        <taxon>Pimeliinae</taxon>
        <taxon>Asbolus</taxon>
    </lineage>
</organism>
<gene>
    <name evidence="6" type="ORF">BDFB_004609</name>
</gene>
<dbReference type="InterPro" id="IPR001360">
    <property type="entry name" value="Glyco_hydro_1"/>
</dbReference>
<dbReference type="SUPFAM" id="SSF51445">
    <property type="entry name" value="(Trans)glycosidases"/>
    <property type="match status" value="1"/>
</dbReference>
<feature type="signal peptide" evidence="5">
    <location>
        <begin position="1"/>
        <end position="16"/>
    </location>
</feature>
<keyword evidence="2" id="KW-0378">Hydrolase</keyword>
<dbReference type="PROSITE" id="PS00653">
    <property type="entry name" value="GLYCOSYL_HYDROL_F1_2"/>
    <property type="match status" value="1"/>
</dbReference>
<keyword evidence="5" id="KW-0732">Signal</keyword>
<sequence length="125" mass="14036">MMKLLIVATLTAAAAAQDYYFPDGFKFGAATSAFQVEGGWDADGKGESIWDRGLHEHPEYLPDYSSADVACDSYHKYKEDVQMLKTLGVDFYRFSISWPRILPDGHADNVNQAGIDYYNNLINEL</sequence>
<protein>
    <submittedName>
        <fullName evidence="6">Glyco hydro 1 domain containing protein</fullName>
    </submittedName>
</protein>
<evidence type="ECO:0000256" key="4">
    <source>
        <dbReference type="RuleBase" id="RU003690"/>
    </source>
</evidence>
<proteinExistence type="inferred from homology"/>
<dbReference type="STRING" id="1661398.A0A482V679"/>
<evidence type="ECO:0000256" key="3">
    <source>
        <dbReference type="ARBA" id="ARBA00023295"/>
    </source>
</evidence>
<name>A0A482V679_ASBVE</name>
<dbReference type="Pfam" id="PF00232">
    <property type="entry name" value="Glyco_hydro_1"/>
    <property type="match status" value="1"/>
</dbReference>
<dbReference type="AlphaFoldDB" id="A0A482V679"/>
<evidence type="ECO:0000256" key="1">
    <source>
        <dbReference type="ARBA" id="ARBA00010838"/>
    </source>
</evidence>
<dbReference type="InterPro" id="IPR017853">
    <property type="entry name" value="GH"/>
</dbReference>
<keyword evidence="3" id="KW-0326">Glycosidase</keyword>
<reference evidence="6 7" key="1">
    <citation type="submission" date="2017-03" db="EMBL/GenBank/DDBJ databases">
        <title>Genome of the blue death feigning beetle - Asbolus verrucosus.</title>
        <authorList>
            <person name="Rider S.D."/>
        </authorList>
    </citation>
    <scope>NUCLEOTIDE SEQUENCE [LARGE SCALE GENOMIC DNA]</scope>
    <source>
        <strain evidence="6">Butters</strain>
        <tissue evidence="6">Head and leg muscle</tissue>
    </source>
</reference>
<dbReference type="GO" id="GO:0008422">
    <property type="term" value="F:beta-glucosidase activity"/>
    <property type="evidence" value="ECO:0007669"/>
    <property type="project" value="TreeGrafter"/>
</dbReference>
<dbReference type="EMBL" id="QDEB01135107">
    <property type="protein sequence ID" value="RZB38651.1"/>
    <property type="molecule type" value="Genomic_DNA"/>
</dbReference>
<evidence type="ECO:0000313" key="7">
    <source>
        <dbReference type="Proteomes" id="UP000292052"/>
    </source>
</evidence>
<dbReference type="InterPro" id="IPR033132">
    <property type="entry name" value="GH_1_N_CS"/>
</dbReference>
<dbReference type="GO" id="GO:0005975">
    <property type="term" value="P:carbohydrate metabolic process"/>
    <property type="evidence" value="ECO:0007669"/>
    <property type="project" value="InterPro"/>
</dbReference>
<evidence type="ECO:0000256" key="2">
    <source>
        <dbReference type="ARBA" id="ARBA00022801"/>
    </source>
</evidence>
<dbReference type="OrthoDB" id="65569at2759"/>
<dbReference type="PANTHER" id="PTHR10353">
    <property type="entry name" value="GLYCOSYL HYDROLASE"/>
    <property type="match status" value="1"/>
</dbReference>
<dbReference type="Proteomes" id="UP000292052">
    <property type="component" value="Unassembled WGS sequence"/>
</dbReference>
<evidence type="ECO:0000256" key="5">
    <source>
        <dbReference type="SAM" id="SignalP"/>
    </source>
</evidence>
<feature type="chain" id="PRO_5019858042" evidence="5">
    <location>
        <begin position="17"/>
        <end position="125"/>
    </location>
</feature>